<evidence type="ECO:0000256" key="5">
    <source>
        <dbReference type="ARBA" id="ARBA00022801"/>
    </source>
</evidence>
<evidence type="ECO:0000256" key="2">
    <source>
        <dbReference type="ARBA" id="ARBA00004987"/>
    </source>
</evidence>
<dbReference type="InterPro" id="IPR001764">
    <property type="entry name" value="Glyco_hydro_3_N"/>
</dbReference>
<dbReference type="Gene3D" id="2.60.120.260">
    <property type="entry name" value="Galactose-binding domain-like"/>
    <property type="match status" value="1"/>
</dbReference>
<dbReference type="SUPFAM" id="SSF52279">
    <property type="entry name" value="Beta-D-glucan exohydrolase, C-terminal domain"/>
    <property type="match status" value="1"/>
</dbReference>
<feature type="domain" description="Fibronectin type III-like" evidence="11">
    <location>
        <begin position="434"/>
        <end position="494"/>
    </location>
</feature>
<dbReference type="InterPro" id="IPR002772">
    <property type="entry name" value="Glyco_hydro_3_C"/>
</dbReference>
<dbReference type="Gene3D" id="3.20.20.300">
    <property type="entry name" value="Glycoside hydrolase, family 3, N-terminal domain"/>
    <property type="match status" value="1"/>
</dbReference>
<evidence type="ECO:0000313" key="13">
    <source>
        <dbReference type="Proteomes" id="UP000326565"/>
    </source>
</evidence>
<keyword evidence="13" id="KW-1185">Reference proteome</keyword>
<keyword evidence="6" id="KW-0136">Cellulose degradation</keyword>
<dbReference type="InterPro" id="IPR026891">
    <property type="entry name" value="Fn3-like"/>
</dbReference>
<evidence type="ECO:0000256" key="7">
    <source>
        <dbReference type="ARBA" id="ARBA00023180"/>
    </source>
</evidence>
<sequence length="506" mass="55001">MVSSRSPIVDKVLCALTLEEKVSLLARKNTWETTNIDRLGIPSLKMTEGTPGARGLKWTYGSLTTFIPCGISLGATFDPVLFEKAADDPIFHEFARKAVQNGLVLLKNEAILPLRPSPLKRVAIIGPNARKPTAGGSGSAPANPFYVTTPEECVKEALLDANPEIEVIYEPGVPFSLYPPLLGTLLKTPDGALGGNPYCYRASGIVTPKVTGRYTWSLSNTGKAKLFIDGRSYRLSVESRVTLPPFEAFDNTLFPNVSGLRIGLAQGRNNQELLDRGTAYAQSADVAILVVGHNKDSEGEGGNHADMQLPGQTDALVHAVCAANPNTVVVVQSAREESMPSLQLLGKTPITLPRRLQDHGSGSWFSGQAANDYCEFGEGVLVGYHHFEKHDIQPLWPSGYGLSYTCFELSDIRLEEQMTVTAASTISVRARCWTARWIRSCAALAGFAKVFVPAGEDRNVTIGVGKQELRWYDEEAHSWQIDAGVYRCFVGASSVDIQNILEFNVL</sequence>
<name>A0A5N5WJ89_9EURO</name>
<evidence type="ECO:0000256" key="3">
    <source>
        <dbReference type="ARBA" id="ARBA00005336"/>
    </source>
</evidence>
<dbReference type="Gene3D" id="2.60.40.10">
    <property type="entry name" value="Immunoglobulins"/>
    <property type="match status" value="1"/>
</dbReference>
<dbReference type="SUPFAM" id="SSF51445">
    <property type="entry name" value="(Trans)glycosidases"/>
    <property type="match status" value="1"/>
</dbReference>
<dbReference type="EC" id="3.2.1.21" evidence="4"/>
<reference evidence="12 13" key="1">
    <citation type="submission" date="2019-04" db="EMBL/GenBank/DDBJ databases">
        <title>Friends and foes A comparative genomics study of 23 Aspergillus species from section Flavi.</title>
        <authorList>
            <consortium name="DOE Joint Genome Institute"/>
            <person name="Kjaerbolling I."/>
            <person name="Vesth T."/>
            <person name="Frisvad J.C."/>
            <person name="Nybo J.L."/>
            <person name="Theobald S."/>
            <person name="Kildgaard S."/>
            <person name="Isbrandt T."/>
            <person name="Kuo A."/>
            <person name="Sato A."/>
            <person name="Lyhne E.K."/>
            <person name="Kogle M.E."/>
            <person name="Wiebenga A."/>
            <person name="Kun R.S."/>
            <person name="Lubbers R.J."/>
            <person name="Makela M.R."/>
            <person name="Barry K."/>
            <person name="Chovatia M."/>
            <person name="Clum A."/>
            <person name="Daum C."/>
            <person name="Haridas S."/>
            <person name="He G."/>
            <person name="LaButti K."/>
            <person name="Lipzen A."/>
            <person name="Mondo S."/>
            <person name="Riley R."/>
            <person name="Salamov A."/>
            <person name="Simmons B.A."/>
            <person name="Magnuson J.K."/>
            <person name="Henrissat B."/>
            <person name="Mortensen U.H."/>
            <person name="Larsen T.O."/>
            <person name="Devries R.P."/>
            <person name="Grigoriev I.V."/>
            <person name="Machida M."/>
            <person name="Baker S.E."/>
            <person name="Andersen M.R."/>
        </authorList>
    </citation>
    <scope>NUCLEOTIDE SEQUENCE [LARGE SCALE GENOMIC DNA]</scope>
    <source>
        <strain evidence="12 13">CBS 151.66</strain>
    </source>
</reference>
<dbReference type="EMBL" id="ML732387">
    <property type="protein sequence ID" value="KAB8068533.1"/>
    <property type="molecule type" value="Genomic_DNA"/>
</dbReference>
<proteinExistence type="inferred from homology"/>
<comment type="pathway">
    <text evidence="2">Glycan metabolism; cellulose degradation.</text>
</comment>
<dbReference type="PRINTS" id="PR00133">
    <property type="entry name" value="GLHYDRLASE3"/>
</dbReference>
<dbReference type="InterPro" id="IPR013783">
    <property type="entry name" value="Ig-like_fold"/>
</dbReference>
<dbReference type="AlphaFoldDB" id="A0A5N5WJ89"/>
<dbReference type="PANTHER" id="PTHR42715">
    <property type="entry name" value="BETA-GLUCOSIDASE"/>
    <property type="match status" value="1"/>
</dbReference>
<comment type="catalytic activity">
    <reaction evidence="1">
        <text>Hydrolysis of terminal, non-reducing beta-D-glucosyl residues with release of beta-D-glucose.</text>
        <dbReference type="EC" id="3.2.1.21"/>
    </reaction>
</comment>
<evidence type="ECO:0000256" key="4">
    <source>
        <dbReference type="ARBA" id="ARBA00012744"/>
    </source>
</evidence>
<keyword evidence="9" id="KW-0326">Glycosidase</keyword>
<dbReference type="Proteomes" id="UP000326565">
    <property type="component" value="Unassembled WGS sequence"/>
</dbReference>
<accession>A0A5N5WJ89</accession>
<evidence type="ECO:0000313" key="12">
    <source>
        <dbReference type="EMBL" id="KAB8068533.1"/>
    </source>
</evidence>
<comment type="similarity">
    <text evidence="3">Belongs to the glycosyl hydrolase 3 family.</text>
</comment>
<dbReference type="GO" id="GO:0008422">
    <property type="term" value="F:beta-glucosidase activity"/>
    <property type="evidence" value="ECO:0007669"/>
    <property type="project" value="UniProtKB-EC"/>
</dbReference>
<dbReference type="InterPro" id="IPR036962">
    <property type="entry name" value="Glyco_hydro_3_N_sf"/>
</dbReference>
<evidence type="ECO:0000256" key="6">
    <source>
        <dbReference type="ARBA" id="ARBA00023001"/>
    </source>
</evidence>
<evidence type="ECO:0000256" key="9">
    <source>
        <dbReference type="ARBA" id="ARBA00023295"/>
    </source>
</evidence>
<dbReference type="InterPro" id="IPR050288">
    <property type="entry name" value="Cellulose_deg_GH3"/>
</dbReference>
<dbReference type="PANTHER" id="PTHR42715:SF10">
    <property type="entry name" value="BETA-GLUCOSIDASE"/>
    <property type="match status" value="1"/>
</dbReference>
<dbReference type="InterPro" id="IPR036881">
    <property type="entry name" value="Glyco_hydro_3_C_sf"/>
</dbReference>
<dbReference type="Pfam" id="PF01915">
    <property type="entry name" value="Glyco_hydro_3_C"/>
    <property type="match status" value="1"/>
</dbReference>
<keyword evidence="7" id="KW-0325">Glycoprotein</keyword>
<dbReference type="SMART" id="SM01217">
    <property type="entry name" value="Fn3_like"/>
    <property type="match status" value="1"/>
</dbReference>
<evidence type="ECO:0000256" key="10">
    <source>
        <dbReference type="ARBA" id="ARBA00023326"/>
    </source>
</evidence>
<keyword evidence="5 12" id="KW-0378">Hydrolase</keyword>
<keyword evidence="8" id="KW-0119">Carbohydrate metabolism</keyword>
<dbReference type="Pfam" id="PF14310">
    <property type="entry name" value="Fn3-like"/>
    <property type="match status" value="1"/>
</dbReference>
<organism evidence="12 13">
    <name type="scientific">Aspergillus leporis</name>
    <dbReference type="NCBI Taxonomy" id="41062"/>
    <lineage>
        <taxon>Eukaryota</taxon>
        <taxon>Fungi</taxon>
        <taxon>Dikarya</taxon>
        <taxon>Ascomycota</taxon>
        <taxon>Pezizomycotina</taxon>
        <taxon>Eurotiomycetes</taxon>
        <taxon>Eurotiomycetidae</taxon>
        <taxon>Eurotiales</taxon>
        <taxon>Aspergillaceae</taxon>
        <taxon>Aspergillus</taxon>
        <taxon>Aspergillus subgen. Circumdati</taxon>
    </lineage>
</organism>
<dbReference type="Gene3D" id="3.40.50.1700">
    <property type="entry name" value="Glycoside hydrolase family 3 C-terminal domain"/>
    <property type="match status" value="3"/>
</dbReference>
<dbReference type="GO" id="GO:0030245">
    <property type="term" value="P:cellulose catabolic process"/>
    <property type="evidence" value="ECO:0007669"/>
    <property type="project" value="UniProtKB-KW"/>
</dbReference>
<dbReference type="InterPro" id="IPR017853">
    <property type="entry name" value="GH"/>
</dbReference>
<protein>
    <recommendedName>
        <fullName evidence="4">beta-glucosidase</fullName>
        <ecNumber evidence="4">3.2.1.21</ecNumber>
    </recommendedName>
</protein>
<gene>
    <name evidence="12" type="ORF">BDV29DRAFT_162305</name>
</gene>
<evidence type="ECO:0000256" key="8">
    <source>
        <dbReference type="ARBA" id="ARBA00023277"/>
    </source>
</evidence>
<evidence type="ECO:0000259" key="11">
    <source>
        <dbReference type="SMART" id="SM01217"/>
    </source>
</evidence>
<evidence type="ECO:0000256" key="1">
    <source>
        <dbReference type="ARBA" id="ARBA00000448"/>
    </source>
</evidence>
<keyword evidence="10" id="KW-0624">Polysaccharide degradation</keyword>
<dbReference type="OrthoDB" id="47059at2759"/>